<keyword evidence="1" id="KW-1133">Transmembrane helix</keyword>
<keyword evidence="1" id="KW-0812">Transmembrane</keyword>
<dbReference type="EMBL" id="JAERWL010000005">
    <property type="protein sequence ID" value="MBM9475923.1"/>
    <property type="molecule type" value="Genomic_DNA"/>
</dbReference>
<dbReference type="EMBL" id="JAERWL010000017">
    <property type="protein sequence ID" value="MBM9478417.1"/>
    <property type="molecule type" value="Genomic_DNA"/>
</dbReference>
<accession>A0A938YLW6</accession>
<keyword evidence="1" id="KW-0472">Membrane</keyword>
<proteinExistence type="predicted"/>
<evidence type="ECO:0000313" key="3">
    <source>
        <dbReference type="EMBL" id="MBM9478417.1"/>
    </source>
</evidence>
<sequence>MAEPARRQVSVGALLAALIFLAVASVGFSGDPWWLFQSATKWIIAGVAALVGVGLLVSSLPSRRRG</sequence>
<evidence type="ECO:0000313" key="4">
    <source>
        <dbReference type="Proteomes" id="UP000663801"/>
    </source>
</evidence>
<feature type="transmembrane region" description="Helical" evidence="1">
    <location>
        <begin position="39"/>
        <end position="60"/>
    </location>
</feature>
<name>A0A938YLW6_9ACTN</name>
<reference evidence="3" key="1">
    <citation type="submission" date="2021-01" db="EMBL/GenBank/DDBJ databases">
        <title>KCTC 19127 draft genome.</title>
        <authorList>
            <person name="An D."/>
        </authorList>
    </citation>
    <scope>NUCLEOTIDE SEQUENCE</scope>
    <source>
        <strain evidence="3">KCTC 19127</strain>
    </source>
</reference>
<protein>
    <submittedName>
        <fullName evidence="3">Uncharacterized protein</fullName>
    </submittedName>
</protein>
<comment type="caution">
    <text evidence="3">The sequence shown here is derived from an EMBL/GenBank/DDBJ whole genome shotgun (WGS) entry which is preliminary data.</text>
</comment>
<dbReference type="RefSeq" id="WP_205255985.1">
    <property type="nucleotide sequence ID" value="NZ_BAAAPV010000002.1"/>
</dbReference>
<evidence type="ECO:0000313" key="2">
    <source>
        <dbReference type="EMBL" id="MBM9475923.1"/>
    </source>
</evidence>
<keyword evidence="4" id="KW-1185">Reference proteome</keyword>
<organism evidence="3 4">
    <name type="scientific">Nakamurella flavida</name>
    <dbReference type="NCBI Taxonomy" id="363630"/>
    <lineage>
        <taxon>Bacteria</taxon>
        <taxon>Bacillati</taxon>
        <taxon>Actinomycetota</taxon>
        <taxon>Actinomycetes</taxon>
        <taxon>Nakamurellales</taxon>
        <taxon>Nakamurellaceae</taxon>
        <taxon>Nakamurella</taxon>
    </lineage>
</organism>
<evidence type="ECO:0000256" key="1">
    <source>
        <dbReference type="SAM" id="Phobius"/>
    </source>
</evidence>
<gene>
    <name evidence="2" type="ORF">JL107_05665</name>
    <name evidence="3" type="ORF">JL107_18360</name>
</gene>
<dbReference type="AlphaFoldDB" id="A0A938YLW6"/>
<dbReference type="Proteomes" id="UP000663801">
    <property type="component" value="Unassembled WGS sequence"/>
</dbReference>